<keyword evidence="9" id="KW-0805">Transcription regulation</keyword>
<protein>
    <recommendedName>
        <fullName evidence="15">C2H2-type domain-containing protein</fullName>
    </recommendedName>
</protein>
<dbReference type="GO" id="GO:0000981">
    <property type="term" value="F:DNA-binding transcription factor activity, RNA polymerase II-specific"/>
    <property type="evidence" value="ECO:0007669"/>
    <property type="project" value="TreeGrafter"/>
</dbReference>
<dbReference type="PANTHER" id="PTHR14003">
    <property type="entry name" value="TRANSCRIPTIONAL REPRESSOR PROTEIN YY"/>
    <property type="match status" value="1"/>
</dbReference>
<evidence type="ECO:0000256" key="5">
    <source>
        <dbReference type="ARBA" id="ARBA00022737"/>
    </source>
</evidence>
<evidence type="ECO:0000256" key="10">
    <source>
        <dbReference type="ARBA" id="ARBA00023125"/>
    </source>
</evidence>
<dbReference type="Ensembl" id="ENSZALT00000017391.1">
    <property type="protein sequence ID" value="ENSZALP00000012702.1"/>
    <property type="gene ID" value="ENSZALG00000010604.1"/>
</dbReference>
<dbReference type="FunFam" id="3.30.160.60:FF:000321">
    <property type="entry name" value="myeloid zinc finger 1 isoform X1"/>
    <property type="match status" value="1"/>
</dbReference>
<keyword evidence="7" id="KW-0862">Zinc</keyword>
<evidence type="ECO:0000256" key="12">
    <source>
        <dbReference type="ARBA" id="ARBA00023242"/>
    </source>
</evidence>
<proteinExistence type="inferred from homology"/>
<keyword evidence="8" id="KW-0832">Ubl conjugation</keyword>
<accession>A0A8D2QFU2</accession>
<feature type="domain" description="C2H2-type" evidence="15">
    <location>
        <begin position="217"/>
        <end position="244"/>
    </location>
</feature>
<comment type="similarity">
    <text evidence="2">Belongs to the krueppel C2H2-type zinc-finger protein family.</text>
</comment>
<dbReference type="FunFam" id="3.30.160.60:FF:001178">
    <property type="entry name" value="zinc finger protein 287"/>
    <property type="match status" value="1"/>
</dbReference>
<keyword evidence="11" id="KW-0804">Transcription</keyword>
<dbReference type="GO" id="GO:0008270">
    <property type="term" value="F:zinc ion binding"/>
    <property type="evidence" value="ECO:0007669"/>
    <property type="project" value="UniProtKB-KW"/>
</dbReference>
<evidence type="ECO:0000256" key="6">
    <source>
        <dbReference type="ARBA" id="ARBA00022771"/>
    </source>
</evidence>
<dbReference type="Proteomes" id="UP000694413">
    <property type="component" value="Unassembled WGS sequence"/>
</dbReference>
<reference evidence="16" key="1">
    <citation type="submission" date="2025-08" db="UniProtKB">
        <authorList>
            <consortium name="Ensembl"/>
        </authorList>
    </citation>
    <scope>IDENTIFICATION</scope>
</reference>
<name>A0A8D2QFU2_ZONAL</name>
<dbReference type="InterPro" id="IPR013087">
    <property type="entry name" value="Znf_C2H2_type"/>
</dbReference>
<evidence type="ECO:0000256" key="11">
    <source>
        <dbReference type="ARBA" id="ARBA00023163"/>
    </source>
</evidence>
<dbReference type="FunFam" id="3.30.160.60:FF:001049">
    <property type="entry name" value="zinc finger protein 319"/>
    <property type="match status" value="1"/>
</dbReference>
<evidence type="ECO:0000313" key="16">
    <source>
        <dbReference type="Ensembl" id="ENSZALP00000012702.1"/>
    </source>
</evidence>
<dbReference type="GO" id="GO:0005667">
    <property type="term" value="C:transcription regulator complex"/>
    <property type="evidence" value="ECO:0007669"/>
    <property type="project" value="TreeGrafter"/>
</dbReference>
<dbReference type="SMART" id="SM00355">
    <property type="entry name" value="ZnF_C2H2"/>
    <property type="match status" value="3"/>
</dbReference>
<evidence type="ECO:0000256" key="4">
    <source>
        <dbReference type="ARBA" id="ARBA00022723"/>
    </source>
</evidence>
<sequence>PSHAQLPPVQTQSPAFPPSCPHCHPSSPHTAPGCRTTLLPKLSCWGHTGGISLSFPVARRQIPSSPCPSFPQRRSCRWRPGRTNPHGRTSMEEAVLSSSTAQESKGKEKPRRSHATRGCKLRSRESEVERPNLGQEGSQGSSQSLVVHEQLHDGGKPHKCLECGKSFSRSSSLIQHQRMHTGERPYKPFHCPDCGKGFRQNAHLVRHQRIHTGERPHECEEYGMSFSQSSHLIRHQRTHTGERPYKCGECGKDFSQRANLVQIYGFWEAFGQCSPSLCTAEQLSPTENHTVVPQKGSITTQNSLFPPQKSQLCAKLT</sequence>
<dbReference type="Gene3D" id="3.30.160.60">
    <property type="entry name" value="Classic Zinc Finger"/>
    <property type="match status" value="4"/>
</dbReference>
<evidence type="ECO:0000256" key="13">
    <source>
        <dbReference type="PROSITE-ProRule" id="PRU00042"/>
    </source>
</evidence>
<keyword evidence="17" id="KW-1185">Reference proteome</keyword>
<evidence type="ECO:0000256" key="8">
    <source>
        <dbReference type="ARBA" id="ARBA00022843"/>
    </source>
</evidence>
<keyword evidence="3" id="KW-1017">Isopeptide bond</keyword>
<evidence type="ECO:0000256" key="14">
    <source>
        <dbReference type="SAM" id="MobiDB-lite"/>
    </source>
</evidence>
<evidence type="ECO:0000256" key="3">
    <source>
        <dbReference type="ARBA" id="ARBA00022499"/>
    </source>
</evidence>
<dbReference type="PANTHER" id="PTHR14003:SF23">
    <property type="entry name" value="ZINC FINGER PROTEIN 143"/>
    <property type="match status" value="1"/>
</dbReference>
<evidence type="ECO:0000256" key="2">
    <source>
        <dbReference type="ARBA" id="ARBA00006991"/>
    </source>
</evidence>
<dbReference type="GO" id="GO:0031519">
    <property type="term" value="C:PcG protein complex"/>
    <property type="evidence" value="ECO:0007669"/>
    <property type="project" value="TreeGrafter"/>
</dbReference>
<evidence type="ECO:0000259" key="15">
    <source>
        <dbReference type="PROSITE" id="PS50157"/>
    </source>
</evidence>
<dbReference type="InterPro" id="IPR036236">
    <property type="entry name" value="Znf_C2H2_sf"/>
</dbReference>
<evidence type="ECO:0000256" key="9">
    <source>
        <dbReference type="ARBA" id="ARBA00023015"/>
    </source>
</evidence>
<feature type="domain" description="C2H2-type" evidence="15">
    <location>
        <begin position="245"/>
        <end position="260"/>
    </location>
</feature>
<feature type="compositionally biased region" description="Low complexity" evidence="14">
    <location>
        <begin position="134"/>
        <end position="144"/>
    </location>
</feature>
<reference evidence="16" key="2">
    <citation type="submission" date="2025-09" db="UniProtKB">
        <authorList>
            <consortium name="Ensembl"/>
        </authorList>
    </citation>
    <scope>IDENTIFICATION</scope>
</reference>
<dbReference type="PROSITE" id="PS00028">
    <property type="entry name" value="ZINC_FINGER_C2H2_1"/>
    <property type="match status" value="2"/>
</dbReference>
<dbReference type="GO" id="GO:0000978">
    <property type="term" value="F:RNA polymerase II cis-regulatory region sequence-specific DNA binding"/>
    <property type="evidence" value="ECO:0007669"/>
    <property type="project" value="TreeGrafter"/>
</dbReference>
<comment type="subcellular location">
    <subcellularLocation>
        <location evidence="1">Nucleus</location>
    </subcellularLocation>
</comment>
<evidence type="ECO:0000256" key="7">
    <source>
        <dbReference type="ARBA" id="ARBA00022833"/>
    </source>
</evidence>
<dbReference type="PROSITE" id="PS50157">
    <property type="entry name" value="ZINC_FINGER_C2H2_2"/>
    <property type="match status" value="4"/>
</dbReference>
<dbReference type="SUPFAM" id="SSF57667">
    <property type="entry name" value="beta-beta-alpha zinc fingers"/>
    <property type="match status" value="3"/>
</dbReference>
<organism evidence="16 17">
    <name type="scientific">Zonotrichia albicollis</name>
    <name type="common">White-throated sparrow</name>
    <name type="synonym">Fringilla albicollis</name>
    <dbReference type="NCBI Taxonomy" id="44394"/>
    <lineage>
        <taxon>Eukaryota</taxon>
        <taxon>Metazoa</taxon>
        <taxon>Chordata</taxon>
        <taxon>Craniata</taxon>
        <taxon>Vertebrata</taxon>
        <taxon>Euteleostomi</taxon>
        <taxon>Archelosauria</taxon>
        <taxon>Archosauria</taxon>
        <taxon>Dinosauria</taxon>
        <taxon>Saurischia</taxon>
        <taxon>Theropoda</taxon>
        <taxon>Coelurosauria</taxon>
        <taxon>Aves</taxon>
        <taxon>Neognathae</taxon>
        <taxon>Neoaves</taxon>
        <taxon>Telluraves</taxon>
        <taxon>Australaves</taxon>
        <taxon>Passeriformes</taxon>
        <taxon>Passerellidae</taxon>
        <taxon>Zonotrichia</taxon>
    </lineage>
</organism>
<evidence type="ECO:0000256" key="1">
    <source>
        <dbReference type="ARBA" id="ARBA00004123"/>
    </source>
</evidence>
<keyword evidence="12" id="KW-0539">Nucleus</keyword>
<keyword evidence="4" id="KW-0479">Metal-binding</keyword>
<keyword evidence="6 13" id="KW-0863">Zinc-finger</keyword>
<feature type="region of interest" description="Disordered" evidence="14">
    <location>
        <begin position="62"/>
        <end position="144"/>
    </location>
</feature>
<feature type="compositionally biased region" description="Basic residues" evidence="14">
    <location>
        <begin position="108"/>
        <end position="121"/>
    </location>
</feature>
<dbReference type="GO" id="GO:0000785">
    <property type="term" value="C:chromatin"/>
    <property type="evidence" value="ECO:0007669"/>
    <property type="project" value="TreeGrafter"/>
</dbReference>
<evidence type="ECO:0000313" key="17">
    <source>
        <dbReference type="Proteomes" id="UP000694413"/>
    </source>
</evidence>
<keyword evidence="10" id="KW-0238">DNA-binding</keyword>
<dbReference type="AlphaFoldDB" id="A0A8D2QFU2"/>
<dbReference type="FunFam" id="3.30.160.60:FF:001157">
    <property type="entry name" value="Zinc finger protein 793"/>
    <property type="match status" value="1"/>
</dbReference>
<dbReference type="Pfam" id="PF00096">
    <property type="entry name" value="zf-C2H2"/>
    <property type="match status" value="4"/>
</dbReference>
<feature type="domain" description="C2H2-type" evidence="15">
    <location>
        <begin position="158"/>
        <end position="185"/>
    </location>
</feature>
<feature type="region of interest" description="Disordered" evidence="14">
    <location>
        <begin position="1"/>
        <end position="22"/>
    </location>
</feature>
<feature type="domain" description="C2H2-type" evidence="15">
    <location>
        <begin position="189"/>
        <end position="216"/>
    </location>
</feature>
<keyword evidence="5" id="KW-0677">Repeat</keyword>